<feature type="domain" description="Phosphoribosylglycinamide synthetase N-terminal" evidence="1">
    <location>
        <begin position="8"/>
        <end position="32"/>
    </location>
</feature>
<dbReference type="GO" id="GO:0004637">
    <property type="term" value="F:phosphoribosylamine-glycine ligase activity"/>
    <property type="evidence" value="ECO:0007669"/>
    <property type="project" value="InterPro"/>
</dbReference>
<gene>
    <name evidence="2" type="ORF">COU17_02705</name>
</gene>
<organism evidence="2 3">
    <name type="scientific">Candidatus Kaiserbacteria bacterium CG10_big_fil_rev_8_21_14_0_10_49_17</name>
    <dbReference type="NCBI Taxonomy" id="1974609"/>
    <lineage>
        <taxon>Bacteria</taxon>
        <taxon>Candidatus Kaiseribacteriota</taxon>
    </lineage>
</organism>
<protein>
    <recommendedName>
        <fullName evidence="1">Phosphoribosylglycinamide synthetase N-terminal domain-containing protein</fullName>
    </recommendedName>
</protein>
<comment type="caution">
    <text evidence="2">The sequence shown here is derived from an EMBL/GenBank/DDBJ whole genome shotgun (WGS) entry which is preliminary data.</text>
</comment>
<dbReference type="AlphaFoldDB" id="A0A2M6WE39"/>
<dbReference type="GO" id="GO:0009113">
    <property type="term" value="P:purine nucleobase biosynthetic process"/>
    <property type="evidence" value="ECO:0007669"/>
    <property type="project" value="InterPro"/>
</dbReference>
<dbReference type="SUPFAM" id="SSF52440">
    <property type="entry name" value="PreATP-grasp domain"/>
    <property type="match status" value="1"/>
</dbReference>
<evidence type="ECO:0000313" key="2">
    <source>
        <dbReference type="EMBL" id="PIT91052.1"/>
    </source>
</evidence>
<proteinExistence type="predicted"/>
<evidence type="ECO:0000259" key="1">
    <source>
        <dbReference type="Pfam" id="PF02844"/>
    </source>
</evidence>
<accession>A0A2M6WE39</accession>
<reference evidence="3" key="1">
    <citation type="submission" date="2017-09" db="EMBL/GenBank/DDBJ databases">
        <title>Depth-based differentiation of microbial function through sediment-hosted aquifers and enrichment of novel symbionts in the deep terrestrial subsurface.</title>
        <authorList>
            <person name="Probst A.J."/>
            <person name="Ladd B."/>
            <person name="Jarett J.K."/>
            <person name="Geller-Mcgrath D.E."/>
            <person name="Sieber C.M.K."/>
            <person name="Emerson J.B."/>
            <person name="Anantharaman K."/>
            <person name="Thomas B.C."/>
            <person name="Malmstrom R."/>
            <person name="Stieglmeier M."/>
            <person name="Klingl A."/>
            <person name="Woyke T."/>
            <person name="Ryan C.M."/>
            <person name="Banfield J.F."/>
        </authorList>
    </citation>
    <scope>NUCLEOTIDE SEQUENCE [LARGE SCALE GENOMIC DNA]</scope>
</reference>
<dbReference type="InterPro" id="IPR020562">
    <property type="entry name" value="PRibGlycinamide_synth_N"/>
</dbReference>
<evidence type="ECO:0000313" key="3">
    <source>
        <dbReference type="Proteomes" id="UP000228809"/>
    </source>
</evidence>
<sequence>MSQNDQLKILIVGGGGREHALAWKVTQSKKCRLRWRITLRMRRLSKLLLMCLHKRQLRPNCSSTATVPSCTLSATLVTISMNTHSPLPMTSALPHSPRLP</sequence>
<dbReference type="Proteomes" id="UP000228809">
    <property type="component" value="Unassembled WGS sequence"/>
</dbReference>
<name>A0A2M6WE39_9BACT</name>
<dbReference type="InterPro" id="IPR016185">
    <property type="entry name" value="PreATP-grasp_dom_sf"/>
</dbReference>
<dbReference type="Pfam" id="PF02844">
    <property type="entry name" value="GARS_N"/>
    <property type="match status" value="1"/>
</dbReference>
<dbReference type="Gene3D" id="3.40.50.20">
    <property type="match status" value="1"/>
</dbReference>
<dbReference type="EMBL" id="PFBJ01000013">
    <property type="protein sequence ID" value="PIT91052.1"/>
    <property type="molecule type" value="Genomic_DNA"/>
</dbReference>